<organism evidence="2">
    <name type="scientific">Perkinsus marinus (strain ATCC 50983 / TXsc)</name>
    <dbReference type="NCBI Taxonomy" id="423536"/>
    <lineage>
        <taxon>Eukaryota</taxon>
        <taxon>Sar</taxon>
        <taxon>Alveolata</taxon>
        <taxon>Perkinsozoa</taxon>
        <taxon>Perkinsea</taxon>
        <taxon>Perkinsida</taxon>
        <taxon>Perkinsidae</taxon>
        <taxon>Perkinsus</taxon>
    </lineage>
</organism>
<dbReference type="InParanoid" id="C5LBB6"/>
<dbReference type="EMBL" id="GG680905">
    <property type="protein sequence ID" value="EER06044.1"/>
    <property type="molecule type" value="Genomic_DNA"/>
</dbReference>
<dbReference type="Proteomes" id="UP000007800">
    <property type="component" value="Unassembled WGS sequence"/>
</dbReference>
<dbReference type="AlphaFoldDB" id="C5LBB6"/>
<accession>C5LBB6</accession>
<dbReference type="RefSeq" id="XP_002774228.1">
    <property type="nucleotide sequence ID" value="XM_002774182.1"/>
</dbReference>
<protein>
    <submittedName>
        <fullName evidence="1">Uncharacterized protein</fullName>
    </submittedName>
</protein>
<proteinExistence type="predicted"/>
<evidence type="ECO:0000313" key="1">
    <source>
        <dbReference type="EMBL" id="EER06044.1"/>
    </source>
</evidence>
<reference evidence="1 2" key="1">
    <citation type="submission" date="2008-07" db="EMBL/GenBank/DDBJ databases">
        <authorList>
            <person name="El-Sayed N."/>
            <person name="Caler E."/>
            <person name="Inman J."/>
            <person name="Amedeo P."/>
            <person name="Hass B."/>
            <person name="Wortman J."/>
        </authorList>
    </citation>
    <scope>NUCLEOTIDE SEQUENCE [LARGE SCALE GENOMIC DNA]</scope>
    <source>
        <strain evidence="2">ATCC 50983 / TXsc</strain>
    </source>
</reference>
<evidence type="ECO:0000313" key="2">
    <source>
        <dbReference type="Proteomes" id="UP000007800"/>
    </source>
</evidence>
<keyword evidence="2" id="KW-1185">Reference proteome</keyword>
<dbReference type="GeneID" id="9087057"/>
<name>C5LBB6_PERM5</name>
<gene>
    <name evidence="1" type="ORF">Pmar_PMAR028232</name>
</gene>
<sequence length="142" mass="16199">MAESYFAAKRRYLFHQGLDPERIIHADDDWQKESEILTKMLVTYEDAVNVSRCLDYVCCRDIAVPLETPLGDDVDKVLCLGANMVETPAYAAQIVAKHLRRNPSRASKLKGLVKTEELKLVKEKDAIKFSRHGYKSRDDLEA</sequence>